<dbReference type="GO" id="GO:0003700">
    <property type="term" value="F:DNA-binding transcription factor activity"/>
    <property type="evidence" value="ECO:0007669"/>
    <property type="project" value="InterPro"/>
</dbReference>
<dbReference type="CDD" id="cd08422">
    <property type="entry name" value="PBP2_CrgA_like"/>
    <property type="match status" value="1"/>
</dbReference>
<evidence type="ECO:0000256" key="2">
    <source>
        <dbReference type="ARBA" id="ARBA00023015"/>
    </source>
</evidence>
<organism evidence="7">
    <name type="scientific">Cystobacter fuscus</name>
    <dbReference type="NCBI Taxonomy" id="43"/>
    <lineage>
        <taxon>Bacteria</taxon>
        <taxon>Pseudomonadati</taxon>
        <taxon>Myxococcota</taxon>
        <taxon>Myxococcia</taxon>
        <taxon>Myxococcales</taxon>
        <taxon>Cystobacterineae</taxon>
        <taxon>Archangiaceae</taxon>
        <taxon>Cystobacter</taxon>
    </lineage>
</organism>
<dbReference type="EMBL" id="KJ710244">
    <property type="protein sequence ID" value="AID65227.1"/>
    <property type="molecule type" value="Genomic_DNA"/>
</dbReference>
<reference evidence="7" key="1">
    <citation type="journal article" date="2014" name="Org. Lett.">
        <title>Cystomanamides: structure and biosynthetic pathway of a family of glycosylated lipopeptides from myxobacteria.</title>
        <authorList>
            <person name="Etzbach L."/>
            <person name="Plaza A."/>
            <person name="Garcia R."/>
            <person name="Baumann S."/>
            <person name="Mueller R."/>
        </authorList>
    </citation>
    <scope>NUCLEOTIDE SEQUENCE</scope>
    <source>
        <strain evidence="7">MCy9118</strain>
    </source>
</reference>
<dbReference type="GO" id="GO:0006351">
    <property type="term" value="P:DNA-templated transcription"/>
    <property type="evidence" value="ECO:0007669"/>
    <property type="project" value="TreeGrafter"/>
</dbReference>
<dbReference type="InterPro" id="IPR000847">
    <property type="entry name" value="LysR_HTH_N"/>
</dbReference>
<keyword evidence="4" id="KW-0804">Transcription</keyword>
<dbReference type="InterPro" id="IPR036388">
    <property type="entry name" value="WH-like_DNA-bd_sf"/>
</dbReference>
<dbReference type="InterPro" id="IPR036390">
    <property type="entry name" value="WH_DNA-bd_sf"/>
</dbReference>
<dbReference type="PROSITE" id="PS50931">
    <property type="entry name" value="HTH_LYSR"/>
    <property type="match status" value="1"/>
</dbReference>
<dbReference type="AlphaFoldDB" id="A0A068FMS2"/>
<dbReference type="PANTHER" id="PTHR30537:SF5">
    <property type="entry name" value="HTH-TYPE TRANSCRIPTIONAL ACTIVATOR TTDR-RELATED"/>
    <property type="match status" value="1"/>
</dbReference>
<evidence type="ECO:0000256" key="3">
    <source>
        <dbReference type="ARBA" id="ARBA00023125"/>
    </source>
</evidence>
<dbReference type="InterPro" id="IPR005119">
    <property type="entry name" value="LysR_subst-bd"/>
</dbReference>
<feature type="compositionally biased region" description="Basic residues" evidence="5">
    <location>
        <begin position="319"/>
        <end position="329"/>
    </location>
</feature>
<dbReference type="Gene3D" id="3.40.190.290">
    <property type="match status" value="1"/>
</dbReference>
<dbReference type="GO" id="GO:0043565">
    <property type="term" value="F:sequence-specific DNA binding"/>
    <property type="evidence" value="ECO:0007669"/>
    <property type="project" value="TreeGrafter"/>
</dbReference>
<dbReference type="InterPro" id="IPR058163">
    <property type="entry name" value="LysR-type_TF_proteobact-type"/>
</dbReference>
<evidence type="ECO:0000256" key="1">
    <source>
        <dbReference type="ARBA" id="ARBA00009437"/>
    </source>
</evidence>
<sequence>MDEPVETSELLAFTTTVDSKSLSRAAAELGVPRATIGRRLARLEERLGMRLLRRTTRSLMLTGAGETFYRHARLVLDALREAEESLTRRDDVLRGELRISVPTIMPPGFHAMVCDFARRHPDVRVHVHFSNQFVDLRREDFDLALRVSSELEPGLVTRVLVRDSRVAVASPKYLAEKGTPRSPEDLREHRCLMGFSHGVLAQSHWPIAGGKLHVQGTFFSNEVTLLREAALQGLGIALVPLFMVCTLLESGALVRVLPGVLEAEVRIVMVFPEREFVPPHVRAFADSIAAWAREELGETGAALGRDDASRATPPASRPLQRKKPRALKK</sequence>
<dbReference type="SUPFAM" id="SSF53850">
    <property type="entry name" value="Periplasmic binding protein-like II"/>
    <property type="match status" value="1"/>
</dbReference>
<proteinExistence type="inferred from homology"/>
<evidence type="ECO:0000256" key="4">
    <source>
        <dbReference type="ARBA" id="ARBA00023163"/>
    </source>
</evidence>
<evidence type="ECO:0000256" key="5">
    <source>
        <dbReference type="SAM" id="MobiDB-lite"/>
    </source>
</evidence>
<dbReference type="Pfam" id="PF00126">
    <property type="entry name" value="HTH_1"/>
    <property type="match status" value="1"/>
</dbReference>
<dbReference type="PANTHER" id="PTHR30537">
    <property type="entry name" value="HTH-TYPE TRANSCRIPTIONAL REGULATOR"/>
    <property type="match status" value="1"/>
</dbReference>
<name>A0A068FMS2_9BACT</name>
<evidence type="ECO:0000313" key="7">
    <source>
        <dbReference type="EMBL" id="AID65227.1"/>
    </source>
</evidence>
<dbReference type="SUPFAM" id="SSF46785">
    <property type="entry name" value="Winged helix' DNA-binding domain"/>
    <property type="match status" value="1"/>
</dbReference>
<dbReference type="Gene3D" id="1.10.10.10">
    <property type="entry name" value="Winged helix-like DNA-binding domain superfamily/Winged helix DNA-binding domain"/>
    <property type="match status" value="1"/>
</dbReference>
<keyword evidence="3" id="KW-0238">DNA-binding</keyword>
<comment type="similarity">
    <text evidence="1">Belongs to the LysR transcriptional regulatory family.</text>
</comment>
<feature type="region of interest" description="Disordered" evidence="5">
    <location>
        <begin position="301"/>
        <end position="329"/>
    </location>
</feature>
<dbReference type="FunFam" id="1.10.10.10:FF:000001">
    <property type="entry name" value="LysR family transcriptional regulator"/>
    <property type="match status" value="1"/>
</dbReference>
<protein>
    <submittedName>
        <fullName evidence="7">LysR family transcriptional regulator</fullName>
    </submittedName>
</protein>
<accession>A0A068FMS2</accession>
<dbReference type="Pfam" id="PF03466">
    <property type="entry name" value="LysR_substrate"/>
    <property type="match status" value="1"/>
</dbReference>
<evidence type="ECO:0000259" key="6">
    <source>
        <dbReference type="PROSITE" id="PS50931"/>
    </source>
</evidence>
<feature type="domain" description="HTH lysR-type" evidence="6">
    <location>
        <begin position="5"/>
        <end position="62"/>
    </location>
</feature>
<keyword evidence="2" id="KW-0805">Transcription regulation</keyword>